<accession>A0AB72Z6S3</accession>
<keyword evidence="1" id="KW-0472">Membrane</keyword>
<feature type="transmembrane region" description="Helical" evidence="1">
    <location>
        <begin position="6"/>
        <end position="29"/>
    </location>
</feature>
<keyword evidence="1" id="KW-0812">Transmembrane</keyword>
<evidence type="ECO:0000313" key="3">
    <source>
        <dbReference type="Proteomes" id="UP000003597"/>
    </source>
</evidence>
<evidence type="ECO:0000313" key="2">
    <source>
        <dbReference type="EMBL" id="EHN60582.1"/>
    </source>
</evidence>
<reference evidence="2 3" key="1">
    <citation type="submission" date="2011-08" db="EMBL/GenBank/DDBJ databases">
        <authorList>
            <person name="Weinstock G."/>
            <person name="Sodergren E."/>
            <person name="Clifton S."/>
            <person name="Fulton L."/>
            <person name="Fulton B."/>
            <person name="Courtney L."/>
            <person name="Fronick C."/>
            <person name="Harrison M."/>
            <person name="Strong C."/>
            <person name="Farmer C."/>
            <person name="Delahaunty K."/>
            <person name="Markovic C."/>
            <person name="Hall O."/>
            <person name="Minx P."/>
            <person name="Tomlinson C."/>
            <person name="Mitreva M."/>
            <person name="Hou S."/>
            <person name="Chen J."/>
            <person name="Wollam A."/>
            <person name="Pepin K.H."/>
            <person name="Johnson M."/>
            <person name="Bhonagiri V."/>
            <person name="Zhang X."/>
            <person name="Suruliraj S."/>
            <person name="Warren W."/>
            <person name="Chinwalla A."/>
            <person name="Mardis E.R."/>
            <person name="Wilson R.K."/>
        </authorList>
    </citation>
    <scope>NUCLEOTIDE SEQUENCE [LARGE SCALE GENOMIC DNA]</scope>
    <source>
        <strain evidence="2 3">ATCC 33091</strain>
    </source>
</reference>
<comment type="caution">
    <text evidence="2">The sequence shown here is derived from an EMBL/GenBank/DDBJ whole genome shotgun (WGS) entry which is preliminary data.</text>
</comment>
<dbReference type="Proteomes" id="UP000003597">
    <property type="component" value="Unassembled WGS sequence"/>
</dbReference>
<evidence type="ECO:0000256" key="1">
    <source>
        <dbReference type="SAM" id="Phobius"/>
    </source>
</evidence>
<dbReference type="AlphaFoldDB" id="A0AB72Z6S3"/>
<gene>
    <name evidence="2" type="ORF">HMPREF0557_02095</name>
</gene>
<keyword evidence="3" id="KW-1185">Reference proteome</keyword>
<proteinExistence type="predicted"/>
<organism evidence="2 3">
    <name type="scientific">Listeria innocua ATCC 33091</name>
    <dbReference type="NCBI Taxonomy" id="1002366"/>
    <lineage>
        <taxon>Bacteria</taxon>
        <taxon>Bacillati</taxon>
        <taxon>Bacillota</taxon>
        <taxon>Bacilli</taxon>
        <taxon>Bacillales</taxon>
        <taxon>Listeriaceae</taxon>
        <taxon>Listeria</taxon>
    </lineage>
</organism>
<dbReference type="EMBL" id="AGCN01000033">
    <property type="protein sequence ID" value="EHN60582.1"/>
    <property type="molecule type" value="Genomic_DNA"/>
</dbReference>
<protein>
    <submittedName>
        <fullName evidence="2">Uncharacterized protein</fullName>
    </submittedName>
</protein>
<name>A0AB72Z6S3_LISIO</name>
<keyword evidence="1" id="KW-1133">Transmembrane helix</keyword>
<sequence length="44" mass="5007">MNLFVNTSVGIVAIAFLTIETAFFWGTFLTKKKRGVYFLCKTND</sequence>